<comment type="caution">
    <text evidence="1">The sequence shown here is derived from an EMBL/GenBank/DDBJ whole genome shotgun (WGS) entry which is preliminary data.</text>
</comment>
<dbReference type="RefSeq" id="WP_209767433.1">
    <property type="nucleotide sequence ID" value="NZ_JAGINP010000011.1"/>
</dbReference>
<accession>A0ABS4SLZ0</accession>
<gene>
    <name evidence="1" type="ORF">J2851_003285</name>
</gene>
<evidence type="ECO:0000313" key="1">
    <source>
        <dbReference type="EMBL" id="MBP2293502.1"/>
    </source>
</evidence>
<proteinExistence type="predicted"/>
<protein>
    <submittedName>
        <fullName evidence="1">Flp pilus assembly protein TadG</fullName>
    </submittedName>
</protein>
<sequence length="149" mass="15865">MVMVYHPYSLRQHEERRSGRKAVVAVLFALAVPLAVGAGYTMDAVRGYAVQARLSQAVDAAALAGGRVMFDDQRDGHIRTFFSIAFPNGFLGSNTAPLAIADDPRAGTLTVSARATVKALFTRLLGGDDVTVEAHSMVRLGGAHGRKPQ</sequence>
<dbReference type="Proteomes" id="UP000781958">
    <property type="component" value="Unassembled WGS sequence"/>
</dbReference>
<name>A0ABS4SLZ0_9PROT</name>
<organism evidence="1 2">
    <name type="scientific">Azospirillum rugosum</name>
    <dbReference type="NCBI Taxonomy" id="416170"/>
    <lineage>
        <taxon>Bacteria</taxon>
        <taxon>Pseudomonadati</taxon>
        <taxon>Pseudomonadota</taxon>
        <taxon>Alphaproteobacteria</taxon>
        <taxon>Rhodospirillales</taxon>
        <taxon>Azospirillaceae</taxon>
        <taxon>Azospirillum</taxon>
    </lineage>
</organism>
<keyword evidence="2" id="KW-1185">Reference proteome</keyword>
<evidence type="ECO:0000313" key="2">
    <source>
        <dbReference type="Proteomes" id="UP000781958"/>
    </source>
</evidence>
<dbReference type="EMBL" id="JAGINP010000011">
    <property type="protein sequence ID" value="MBP2293502.1"/>
    <property type="molecule type" value="Genomic_DNA"/>
</dbReference>
<reference evidence="1 2" key="1">
    <citation type="submission" date="2021-03" db="EMBL/GenBank/DDBJ databases">
        <title>Genomic Encyclopedia of Type Strains, Phase III (KMG-III): the genomes of soil and plant-associated and newly described type strains.</title>
        <authorList>
            <person name="Whitman W."/>
        </authorList>
    </citation>
    <scope>NUCLEOTIDE SEQUENCE [LARGE SCALE GENOMIC DNA]</scope>
    <source>
        <strain evidence="1 2">IMMIB AFH-6</strain>
    </source>
</reference>